<accession>A0A0E9UPY0</accession>
<keyword evidence="1" id="KW-1133">Transmembrane helix</keyword>
<sequence length="26" mass="3087">MQVGYKGCFYLSFFFEVTIITILPIR</sequence>
<dbReference type="EMBL" id="GBXM01040720">
    <property type="protein sequence ID" value="JAH67857.1"/>
    <property type="molecule type" value="Transcribed_RNA"/>
</dbReference>
<organism evidence="2">
    <name type="scientific">Anguilla anguilla</name>
    <name type="common">European freshwater eel</name>
    <name type="synonym">Muraena anguilla</name>
    <dbReference type="NCBI Taxonomy" id="7936"/>
    <lineage>
        <taxon>Eukaryota</taxon>
        <taxon>Metazoa</taxon>
        <taxon>Chordata</taxon>
        <taxon>Craniata</taxon>
        <taxon>Vertebrata</taxon>
        <taxon>Euteleostomi</taxon>
        <taxon>Actinopterygii</taxon>
        <taxon>Neopterygii</taxon>
        <taxon>Teleostei</taxon>
        <taxon>Anguilliformes</taxon>
        <taxon>Anguillidae</taxon>
        <taxon>Anguilla</taxon>
    </lineage>
</organism>
<dbReference type="AlphaFoldDB" id="A0A0E9UPY0"/>
<keyword evidence="1" id="KW-0812">Transmembrane</keyword>
<evidence type="ECO:0000313" key="2">
    <source>
        <dbReference type="EMBL" id="JAH67857.1"/>
    </source>
</evidence>
<proteinExistence type="predicted"/>
<reference evidence="2" key="2">
    <citation type="journal article" date="2015" name="Fish Shellfish Immunol.">
        <title>Early steps in the European eel (Anguilla anguilla)-Vibrio vulnificus interaction in the gills: Role of the RtxA13 toxin.</title>
        <authorList>
            <person name="Callol A."/>
            <person name="Pajuelo D."/>
            <person name="Ebbesson L."/>
            <person name="Teles M."/>
            <person name="MacKenzie S."/>
            <person name="Amaro C."/>
        </authorList>
    </citation>
    <scope>NUCLEOTIDE SEQUENCE</scope>
</reference>
<feature type="transmembrane region" description="Helical" evidence="1">
    <location>
        <begin position="7"/>
        <end position="25"/>
    </location>
</feature>
<evidence type="ECO:0000256" key="1">
    <source>
        <dbReference type="SAM" id="Phobius"/>
    </source>
</evidence>
<protein>
    <submittedName>
        <fullName evidence="2">Uncharacterized protein</fullName>
    </submittedName>
</protein>
<keyword evidence="1" id="KW-0472">Membrane</keyword>
<name>A0A0E9UPY0_ANGAN</name>
<reference evidence="2" key="1">
    <citation type="submission" date="2014-11" db="EMBL/GenBank/DDBJ databases">
        <authorList>
            <person name="Amaro Gonzalez C."/>
        </authorList>
    </citation>
    <scope>NUCLEOTIDE SEQUENCE</scope>
</reference>